<comment type="caution">
    <text evidence="2">The sequence shown here is derived from an EMBL/GenBank/DDBJ whole genome shotgun (WGS) entry which is preliminary data.</text>
</comment>
<feature type="transmembrane region" description="Helical" evidence="1">
    <location>
        <begin position="132"/>
        <end position="165"/>
    </location>
</feature>
<keyword evidence="1" id="KW-1133">Transmembrane helix</keyword>
<keyword evidence="1" id="KW-0812">Transmembrane</keyword>
<evidence type="ECO:0000313" key="3">
    <source>
        <dbReference type="Proteomes" id="UP000886934"/>
    </source>
</evidence>
<dbReference type="RefSeq" id="WP_202040362.1">
    <property type="nucleotide sequence ID" value="NZ_BPND01000014.1"/>
</dbReference>
<name>A0AA37CXI7_AERCA</name>
<organism evidence="2 3">
    <name type="scientific">Aeromonas caviae</name>
    <name type="common">Aeromonas punctata</name>
    <dbReference type="NCBI Taxonomy" id="648"/>
    <lineage>
        <taxon>Bacteria</taxon>
        <taxon>Pseudomonadati</taxon>
        <taxon>Pseudomonadota</taxon>
        <taxon>Gammaproteobacteria</taxon>
        <taxon>Aeromonadales</taxon>
        <taxon>Aeromonadaceae</taxon>
        <taxon>Aeromonas</taxon>
    </lineage>
</organism>
<feature type="transmembrane region" description="Helical" evidence="1">
    <location>
        <begin position="52"/>
        <end position="74"/>
    </location>
</feature>
<dbReference type="AlphaFoldDB" id="A0AA37CXI7"/>
<evidence type="ECO:0000313" key="2">
    <source>
        <dbReference type="EMBL" id="GJA63688.1"/>
    </source>
</evidence>
<dbReference type="Proteomes" id="UP000886934">
    <property type="component" value="Unassembled WGS sequence"/>
</dbReference>
<keyword evidence="1" id="KW-0472">Membrane</keyword>
<evidence type="ECO:0000256" key="1">
    <source>
        <dbReference type="SAM" id="Phobius"/>
    </source>
</evidence>
<sequence length="243" mass="27816">MEKTHEVIEGNEQETPFHLLPQEEQQRIIDTNQKRVREAQTLHEWNIQIPTVFAWFGILFLIGIPALIGGVMIWNDSPNGWVFIIVGVIMLPYLRYLVMADKDYHYRLTTEGVVVTYQDAIPEAAYTIVRGLAWLAIAICVMAVSVLGPLALVGAGGMALLAIFFTDFKREVSEHETMFKKDWIYTLFISNKKKAVRFESTPFKISHSDNLYCKSEDFEKIVELIKGQIRCAEIKHIKGHPMT</sequence>
<accession>A0AA37CXI7</accession>
<dbReference type="EMBL" id="BPNN01000031">
    <property type="protein sequence ID" value="GJA63688.1"/>
    <property type="molecule type" value="Genomic_DNA"/>
</dbReference>
<feature type="transmembrane region" description="Helical" evidence="1">
    <location>
        <begin position="80"/>
        <end position="98"/>
    </location>
</feature>
<reference evidence="2" key="1">
    <citation type="submission" date="2021-07" db="EMBL/GenBank/DDBJ databases">
        <title>Draft genome sequence of carbapenem-resistant Aeromonas spp. in Japan.</title>
        <authorList>
            <person name="Maehana S."/>
            <person name="Suzuki M."/>
            <person name="Kitasato H."/>
        </authorList>
    </citation>
    <scope>NUCLEOTIDE SEQUENCE</scope>
    <source>
        <strain evidence="2">KAM351</strain>
    </source>
</reference>
<proteinExistence type="predicted"/>
<protein>
    <submittedName>
        <fullName evidence="2">Uncharacterized protein</fullName>
    </submittedName>
</protein>
<gene>
    <name evidence="2" type="ORF">KAM351_22990</name>
</gene>